<organism evidence="3 4">
    <name type="scientific">Mytilus galloprovincialis</name>
    <name type="common">Mediterranean mussel</name>
    <dbReference type="NCBI Taxonomy" id="29158"/>
    <lineage>
        <taxon>Eukaryota</taxon>
        <taxon>Metazoa</taxon>
        <taxon>Spiralia</taxon>
        <taxon>Lophotrochozoa</taxon>
        <taxon>Mollusca</taxon>
        <taxon>Bivalvia</taxon>
        <taxon>Autobranchia</taxon>
        <taxon>Pteriomorphia</taxon>
        <taxon>Mytilida</taxon>
        <taxon>Mytiloidea</taxon>
        <taxon>Mytilidae</taxon>
        <taxon>Mytilinae</taxon>
        <taxon>Mytilus</taxon>
    </lineage>
</organism>
<evidence type="ECO:0000259" key="2">
    <source>
        <dbReference type="Pfam" id="PF17921"/>
    </source>
</evidence>
<feature type="compositionally biased region" description="Polar residues" evidence="1">
    <location>
        <begin position="98"/>
        <end position="109"/>
    </location>
</feature>
<feature type="region of interest" description="Disordered" evidence="1">
    <location>
        <begin position="61"/>
        <end position="109"/>
    </location>
</feature>
<name>A0A8B6GTW7_MYTGA</name>
<feature type="domain" description="Integrase zinc-binding" evidence="2">
    <location>
        <begin position="7"/>
        <end position="39"/>
    </location>
</feature>
<gene>
    <name evidence="3" type="ORF">MGAL_10B037856</name>
</gene>
<evidence type="ECO:0000313" key="3">
    <source>
        <dbReference type="EMBL" id="VDI68987.1"/>
    </source>
</evidence>
<proteinExistence type="predicted"/>
<reference evidence="3" key="1">
    <citation type="submission" date="2018-11" db="EMBL/GenBank/DDBJ databases">
        <authorList>
            <person name="Alioto T."/>
            <person name="Alioto T."/>
        </authorList>
    </citation>
    <scope>NUCLEOTIDE SEQUENCE</scope>
</reference>
<evidence type="ECO:0000313" key="4">
    <source>
        <dbReference type="Proteomes" id="UP000596742"/>
    </source>
</evidence>
<feature type="compositionally biased region" description="Acidic residues" evidence="1">
    <location>
        <begin position="68"/>
        <end position="85"/>
    </location>
</feature>
<feature type="compositionally biased region" description="Low complexity" evidence="1">
    <location>
        <begin position="86"/>
        <end position="97"/>
    </location>
</feature>
<dbReference type="EMBL" id="UYJE01008975">
    <property type="protein sequence ID" value="VDI68987.1"/>
    <property type="molecule type" value="Genomic_DNA"/>
</dbReference>
<protein>
    <recommendedName>
        <fullName evidence="2">Integrase zinc-binding domain-containing protein</fullName>
    </recommendedName>
</protein>
<dbReference type="Pfam" id="PF17921">
    <property type="entry name" value="Integrase_H2C2"/>
    <property type="match status" value="1"/>
</dbReference>
<sequence>MVKQLAIPRTLRKEVLEAFHDNIVGCHQGEERTYEALRRDSDNKISKKLVNASRLKVFNSKTDRPDYLLDDNDDPFEEDEDDEGENQQVQNEGPENQTQDTISNSQPKKCTQGIIKTKIVNQNFQSKVKAVPPHNL</sequence>
<accession>A0A8B6GTW7</accession>
<keyword evidence="4" id="KW-1185">Reference proteome</keyword>
<comment type="caution">
    <text evidence="3">The sequence shown here is derived from an EMBL/GenBank/DDBJ whole genome shotgun (WGS) entry which is preliminary data.</text>
</comment>
<dbReference type="Proteomes" id="UP000596742">
    <property type="component" value="Unassembled WGS sequence"/>
</dbReference>
<dbReference type="AlphaFoldDB" id="A0A8B6GTW7"/>
<evidence type="ECO:0000256" key="1">
    <source>
        <dbReference type="SAM" id="MobiDB-lite"/>
    </source>
</evidence>
<dbReference type="OrthoDB" id="10570274at2759"/>
<dbReference type="InterPro" id="IPR041588">
    <property type="entry name" value="Integrase_H2C2"/>
</dbReference>